<dbReference type="PROSITE" id="PS50977">
    <property type="entry name" value="HTH_TETR_2"/>
    <property type="match status" value="1"/>
</dbReference>
<evidence type="ECO:0000256" key="2">
    <source>
        <dbReference type="ARBA" id="ARBA00023125"/>
    </source>
</evidence>
<keyword evidence="7" id="KW-1185">Reference proteome</keyword>
<keyword evidence="1" id="KW-0805">Transcription regulation</keyword>
<dbReference type="InterPro" id="IPR009057">
    <property type="entry name" value="Homeodomain-like_sf"/>
</dbReference>
<dbReference type="PANTHER" id="PTHR30055:SF220">
    <property type="entry name" value="TETR-FAMILY REGULATORY PROTEIN"/>
    <property type="match status" value="1"/>
</dbReference>
<evidence type="ECO:0000313" key="6">
    <source>
        <dbReference type="EMBL" id="MFC3998391.1"/>
    </source>
</evidence>
<dbReference type="Pfam" id="PF13305">
    <property type="entry name" value="TetR_C_33"/>
    <property type="match status" value="1"/>
</dbReference>
<keyword evidence="3" id="KW-0804">Transcription</keyword>
<evidence type="ECO:0000313" key="7">
    <source>
        <dbReference type="Proteomes" id="UP001595847"/>
    </source>
</evidence>
<evidence type="ECO:0000259" key="5">
    <source>
        <dbReference type="PROSITE" id="PS50977"/>
    </source>
</evidence>
<dbReference type="Gene3D" id="1.10.357.10">
    <property type="entry name" value="Tetracycline Repressor, domain 2"/>
    <property type="match status" value="1"/>
</dbReference>
<evidence type="ECO:0000256" key="1">
    <source>
        <dbReference type="ARBA" id="ARBA00023015"/>
    </source>
</evidence>
<dbReference type="Proteomes" id="UP001595847">
    <property type="component" value="Unassembled WGS sequence"/>
</dbReference>
<reference evidence="7" key="1">
    <citation type="journal article" date="2019" name="Int. J. Syst. Evol. Microbiol.">
        <title>The Global Catalogue of Microorganisms (GCM) 10K type strain sequencing project: providing services to taxonomists for standard genome sequencing and annotation.</title>
        <authorList>
            <consortium name="The Broad Institute Genomics Platform"/>
            <consortium name="The Broad Institute Genome Sequencing Center for Infectious Disease"/>
            <person name="Wu L."/>
            <person name="Ma J."/>
        </authorList>
    </citation>
    <scope>NUCLEOTIDE SEQUENCE [LARGE SCALE GENOMIC DNA]</scope>
    <source>
        <strain evidence="7">TBRC 1826</strain>
    </source>
</reference>
<comment type="caution">
    <text evidence="6">The sequence shown here is derived from an EMBL/GenBank/DDBJ whole genome shotgun (WGS) entry which is preliminary data.</text>
</comment>
<evidence type="ECO:0000256" key="3">
    <source>
        <dbReference type="ARBA" id="ARBA00023163"/>
    </source>
</evidence>
<dbReference type="EMBL" id="JBHSBH010000013">
    <property type="protein sequence ID" value="MFC3998391.1"/>
    <property type="molecule type" value="Genomic_DNA"/>
</dbReference>
<dbReference type="RefSeq" id="WP_378536196.1">
    <property type="nucleotide sequence ID" value="NZ_JBHSBH010000013.1"/>
</dbReference>
<dbReference type="PRINTS" id="PR00455">
    <property type="entry name" value="HTHTETR"/>
</dbReference>
<accession>A0ABV8FQD4</accession>
<sequence>MSTSGRRSYHHGDLRAALLRSALHLLDADGVDALSLRAVARHAGVSPNAPYRHYRDKEALLAALAAHGFTELAARIGDASADTERDGGTAGPADLASTIAPMARATVRYALDHPGLFHLMFGHPCVGRPEVTAASDAAQAVVTARIAGFAAPEDREALKIGIWALVHGLSLLLLDGRLGDPTPEQIDVLVGSVVRAMVP</sequence>
<dbReference type="SUPFAM" id="SSF46689">
    <property type="entry name" value="Homeodomain-like"/>
    <property type="match status" value="1"/>
</dbReference>
<dbReference type="InterPro" id="IPR025996">
    <property type="entry name" value="MT1864/Rv1816-like_C"/>
</dbReference>
<dbReference type="InterPro" id="IPR050109">
    <property type="entry name" value="HTH-type_TetR-like_transc_reg"/>
</dbReference>
<proteinExistence type="predicted"/>
<dbReference type="Pfam" id="PF00440">
    <property type="entry name" value="TetR_N"/>
    <property type="match status" value="1"/>
</dbReference>
<name>A0ABV8FQD4_9ACTN</name>
<dbReference type="InterPro" id="IPR001647">
    <property type="entry name" value="HTH_TetR"/>
</dbReference>
<organism evidence="6 7">
    <name type="scientific">Nocardiopsis sediminis</name>
    <dbReference type="NCBI Taxonomy" id="1778267"/>
    <lineage>
        <taxon>Bacteria</taxon>
        <taxon>Bacillati</taxon>
        <taxon>Actinomycetota</taxon>
        <taxon>Actinomycetes</taxon>
        <taxon>Streptosporangiales</taxon>
        <taxon>Nocardiopsidaceae</taxon>
        <taxon>Nocardiopsis</taxon>
    </lineage>
</organism>
<feature type="DNA-binding region" description="H-T-H motif" evidence="4">
    <location>
        <begin position="35"/>
        <end position="54"/>
    </location>
</feature>
<gene>
    <name evidence="6" type="ORF">ACFOVU_20870</name>
</gene>
<dbReference type="PANTHER" id="PTHR30055">
    <property type="entry name" value="HTH-TYPE TRANSCRIPTIONAL REGULATOR RUTR"/>
    <property type="match status" value="1"/>
</dbReference>
<keyword evidence="2 4" id="KW-0238">DNA-binding</keyword>
<dbReference type="SUPFAM" id="SSF48498">
    <property type="entry name" value="Tetracyclin repressor-like, C-terminal domain"/>
    <property type="match status" value="1"/>
</dbReference>
<dbReference type="InterPro" id="IPR036271">
    <property type="entry name" value="Tet_transcr_reg_TetR-rel_C_sf"/>
</dbReference>
<protein>
    <submittedName>
        <fullName evidence="6">TetR/AcrR family transcriptional regulator</fullName>
    </submittedName>
</protein>
<feature type="domain" description="HTH tetR-type" evidence="5">
    <location>
        <begin position="12"/>
        <end position="72"/>
    </location>
</feature>
<evidence type="ECO:0000256" key="4">
    <source>
        <dbReference type="PROSITE-ProRule" id="PRU00335"/>
    </source>
</evidence>